<dbReference type="SUPFAM" id="SSF46689">
    <property type="entry name" value="Homeodomain-like"/>
    <property type="match status" value="2"/>
</dbReference>
<proteinExistence type="predicted"/>
<dbReference type="PANTHER" id="PTHR19303">
    <property type="entry name" value="TRANSPOSON"/>
    <property type="match status" value="1"/>
</dbReference>
<dbReference type="Proteomes" id="UP000887575">
    <property type="component" value="Unassembled WGS sequence"/>
</dbReference>
<evidence type="ECO:0000313" key="6">
    <source>
        <dbReference type="WBParaSite" id="MBELARI_LOCUS13339"/>
    </source>
</evidence>
<dbReference type="InterPro" id="IPR050863">
    <property type="entry name" value="CenT-Element_Derived"/>
</dbReference>
<protein>
    <recommendedName>
        <fullName evidence="4">HTH CENPB-type domain-containing protein</fullName>
    </recommendedName>
</protein>
<evidence type="ECO:0000313" key="5">
    <source>
        <dbReference type="Proteomes" id="UP000887575"/>
    </source>
</evidence>
<feature type="region of interest" description="Disordered" evidence="3">
    <location>
        <begin position="252"/>
        <end position="272"/>
    </location>
</feature>
<dbReference type="InterPro" id="IPR006600">
    <property type="entry name" value="HTH_CenpB_DNA-bd_dom"/>
</dbReference>
<accession>A0AAF3J369</accession>
<organism evidence="5 6">
    <name type="scientific">Mesorhabditis belari</name>
    <dbReference type="NCBI Taxonomy" id="2138241"/>
    <lineage>
        <taxon>Eukaryota</taxon>
        <taxon>Metazoa</taxon>
        <taxon>Ecdysozoa</taxon>
        <taxon>Nematoda</taxon>
        <taxon>Chromadorea</taxon>
        <taxon>Rhabditida</taxon>
        <taxon>Rhabditina</taxon>
        <taxon>Rhabditomorpha</taxon>
        <taxon>Rhabditoidea</taxon>
        <taxon>Rhabditidae</taxon>
        <taxon>Mesorhabditinae</taxon>
        <taxon>Mesorhabditis</taxon>
    </lineage>
</organism>
<feature type="region of interest" description="Disordered" evidence="3">
    <location>
        <begin position="70"/>
        <end position="92"/>
    </location>
</feature>
<evidence type="ECO:0000256" key="2">
    <source>
        <dbReference type="ARBA" id="ARBA00023125"/>
    </source>
</evidence>
<sequence>MDFPPTTLEDLLNQLQNNVHDIKQEELDEDQLTDEFNVEEYLNDEIKVEDLLKNELKAEYHFEKTVMPTLEQEASTSSSDLQSPLPSNGNQKRRAFDVEFKLQAVRFAKAHSKNAAGRRFGVCRALIQRWVMQENELLSMQSTNAKRLKGGGRHRSFPKLDNELADWVKGEMRKGKYVSRRMIQMKAEHMFQQGGYKDATFQASSGWLEKFLERHNIKTAYAQPAAPKPQFSASNLANENPTEKLLKLSQKSLPKKEPDEMEFDGDDDMPQLDLDMGPNEVWKYTDLEKYTEKESIQFLIDRGIIQDWVCDNTQPAQNESMTQDELNLLSTNPTEFCNYILQKFGDTEKVDT</sequence>
<evidence type="ECO:0000256" key="3">
    <source>
        <dbReference type="SAM" id="MobiDB-lite"/>
    </source>
</evidence>
<keyword evidence="2" id="KW-0238">DNA-binding</keyword>
<evidence type="ECO:0000259" key="4">
    <source>
        <dbReference type="PROSITE" id="PS51253"/>
    </source>
</evidence>
<feature type="compositionally biased region" description="Acidic residues" evidence="3">
    <location>
        <begin position="259"/>
        <end position="270"/>
    </location>
</feature>
<reference evidence="6" key="1">
    <citation type="submission" date="2024-02" db="UniProtKB">
        <authorList>
            <consortium name="WormBaseParasite"/>
        </authorList>
    </citation>
    <scope>IDENTIFICATION</scope>
</reference>
<dbReference type="PROSITE" id="PS51253">
    <property type="entry name" value="HTH_CENPB"/>
    <property type="match status" value="1"/>
</dbReference>
<dbReference type="GO" id="GO:0005634">
    <property type="term" value="C:nucleus"/>
    <property type="evidence" value="ECO:0007669"/>
    <property type="project" value="UniProtKB-SubCell"/>
</dbReference>
<dbReference type="InterPro" id="IPR009057">
    <property type="entry name" value="Homeodomain-like_sf"/>
</dbReference>
<dbReference type="SMART" id="SM00674">
    <property type="entry name" value="CENPB"/>
    <property type="match status" value="1"/>
</dbReference>
<feature type="compositionally biased region" description="Polar residues" evidence="3">
    <location>
        <begin position="72"/>
        <end position="90"/>
    </location>
</feature>
<keyword evidence="5" id="KW-1185">Reference proteome</keyword>
<name>A0AAF3J369_9BILA</name>
<dbReference type="WBParaSite" id="MBELARI_LOCUS13339">
    <property type="protein sequence ID" value="MBELARI_LOCUS13339"/>
    <property type="gene ID" value="MBELARI_LOCUS13339"/>
</dbReference>
<dbReference type="AlphaFoldDB" id="A0AAF3J369"/>
<dbReference type="Pfam" id="PF03221">
    <property type="entry name" value="HTH_Tnp_Tc5"/>
    <property type="match status" value="1"/>
</dbReference>
<feature type="domain" description="HTH CENPB-type" evidence="4">
    <location>
        <begin position="148"/>
        <end position="221"/>
    </location>
</feature>
<comment type="subcellular location">
    <subcellularLocation>
        <location evidence="1">Nucleus</location>
    </subcellularLocation>
</comment>
<dbReference type="GO" id="GO:0003677">
    <property type="term" value="F:DNA binding"/>
    <property type="evidence" value="ECO:0007669"/>
    <property type="project" value="UniProtKB-KW"/>
</dbReference>
<evidence type="ECO:0000256" key="1">
    <source>
        <dbReference type="ARBA" id="ARBA00004123"/>
    </source>
</evidence>
<dbReference type="Gene3D" id="1.10.10.60">
    <property type="entry name" value="Homeodomain-like"/>
    <property type="match status" value="2"/>
</dbReference>